<keyword evidence="2 8" id="KW-0963">Cytoplasm</keyword>
<evidence type="ECO:0000256" key="8">
    <source>
        <dbReference type="HAMAP-Rule" id="MF_00376"/>
    </source>
</evidence>
<gene>
    <name evidence="8" type="primary">coaE</name>
    <name evidence="11" type="ORF">E4031_02430</name>
    <name evidence="10" type="ORF">E4Z98_03310</name>
</gene>
<dbReference type="NCBIfam" id="TIGR00152">
    <property type="entry name" value="dephospho-CoA kinase"/>
    <property type="match status" value="1"/>
</dbReference>
<comment type="similarity">
    <text evidence="1 8">Belongs to the CoaE family.</text>
</comment>
<dbReference type="EMBL" id="CP038865">
    <property type="protein sequence ID" value="QCA28384.1"/>
    <property type="molecule type" value="Genomic_DNA"/>
</dbReference>
<comment type="function">
    <text evidence="8">Catalyzes the phosphorylation of the 3'-hydroxyl group of dephosphocoenzyme A to form coenzyme A.</text>
</comment>
<evidence type="ECO:0000256" key="6">
    <source>
        <dbReference type="ARBA" id="ARBA00022840"/>
    </source>
</evidence>
<reference evidence="10 12" key="2">
    <citation type="journal article" date="2020" name="Int. J. Syst. Evol. Microbiol.">
        <title>Vagococcus xieshaowenii sp. nov., isolated from snow finch (Montifringilla taczanowskii) cloacal content.</title>
        <authorList>
            <person name="Ge Y."/>
            <person name="Yang J."/>
            <person name="Lai X.H."/>
            <person name="Zhang G."/>
            <person name="Jin D."/>
            <person name="Lu S."/>
            <person name="Wang B."/>
            <person name="Huang Y."/>
            <person name="Huang Y."/>
            <person name="Ren Z."/>
            <person name="Zhang X."/>
            <person name="Xu J."/>
        </authorList>
    </citation>
    <scope>NUCLEOTIDE SEQUENCE [LARGE SCALE GENOMIC DNA]</scope>
    <source>
        <strain evidence="12">personal::cf-49</strain>
        <strain evidence="10">Personal::cf-49</strain>
    </source>
</reference>
<evidence type="ECO:0000313" key="11">
    <source>
        <dbReference type="EMBL" id="TFZ42860.1"/>
    </source>
</evidence>
<evidence type="ECO:0000256" key="2">
    <source>
        <dbReference type="ARBA" id="ARBA00022490"/>
    </source>
</evidence>
<dbReference type="PANTHER" id="PTHR10695:SF46">
    <property type="entry name" value="BIFUNCTIONAL COENZYME A SYNTHASE-RELATED"/>
    <property type="match status" value="1"/>
</dbReference>
<reference evidence="11 13" key="1">
    <citation type="submission" date="2019-03" db="EMBL/GenBank/DDBJ databases">
        <title>Vagococcus sp. was isolated fron gut of Carduelis flavirostris.</title>
        <authorList>
            <person name="Ge Y."/>
        </authorList>
    </citation>
    <scope>NUCLEOTIDE SEQUENCE [LARGE SCALE GENOMIC DNA]</scope>
    <source>
        <strain evidence="11 13">CF-210</strain>
    </source>
</reference>
<dbReference type="GO" id="GO:0015937">
    <property type="term" value="P:coenzyme A biosynthetic process"/>
    <property type="evidence" value="ECO:0007669"/>
    <property type="project" value="UniProtKB-UniRule"/>
</dbReference>
<evidence type="ECO:0000256" key="5">
    <source>
        <dbReference type="ARBA" id="ARBA00022777"/>
    </source>
</evidence>
<evidence type="ECO:0000256" key="1">
    <source>
        <dbReference type="ARBA" id="ARBA00009018"/>
    </source>
</evidence>
<keyword evidence="7 8" id="KW-0173">Coenzyme A biosynthesis</keyword>
<dbReference type="GO" id="GO:0004140">
    <property type="term" value="F:dephospho-CoA kinase activity"/>
    <property type="evidence" value="ECO:0007669"/>
    <property type="project" value="UniProtKB-UniRule"/>
</dbReference>
<comment type="subcellular location">
    <subcellularLocation>
        <location evidence="8">Cytoplasm</location>
    </subcellularLocation>
</comment>
<dbReference type="GO" id="GO:0005737">
    <property type="term" value="C:cytoplasm"/>
    <property type="evidence" value="ECO:0007669"/>
    <property type="project" value="UniProtKB-SubCell"/>
</dbReference>
<dbReference type="Proteomes" id="UP000296883">
    <property type="component" value="Chromosome"/>
</dbReference>
<feature type="binding site" evidence="8">
    <location>
        <begin position="12"/>
        <end position="17"/>
    </location>
    <ligand>
        <name>ATP</name>
        <dbReference type="ChEBI" id="CHEBI:30616"/>
    </ligand>
</feature>
<keyword evidence="3 8" id="KW-0808">Transferase</keyword>
<keyword evidence="4 8" id="KW-0547">Nucleotide-binding</keyword>
<evidence type="ECO:0000256" key="3">
    <source>
        <dbReference type="ARBA" id="ARBA00022679"/>
    </source>
</evidence>
<dbReference type="GO" id="GO:0005524">
    <property type="term" value="F:ATP binding"/>
    <property type="evidence" value="ECO:0007669"/>
    <property type="project" value="UniProtKB-UniRule"/>
</dbReference>
<evidence type="ECO:0000313" key="10">
    <source>
        <dbReference type="EMBL" id="QCA28384.1"/>
    </source>
</evidence>
<keyword evidence="12" id="KW-1185">Reference proteome</keyword>
<dbReference type="EC" id="2.7.1.24" evidence="8 9"/>
<comment type="pathway">
    <text evidence="8">Cofactor biosynthesis; coenzyme A biosynthesis; CoA from (R)-pantothenate: step 5/5.</text>
</comment>
<dbReference type="CDD" id="cd02022">
    <property type="entry name" value="DPCK"/>
    <property type="match status" value="1"/>
</dbReference>
<dbReference type="InterPro" id="IPR001977">
    <property type="entry name" value="Depp_CoAkinase"/>
</dbReference>
<dbReference type="FunFam" id="3.40.50.300:FF:000991">
    <property type="entry name" value="Dephospho-CoA kinase"/>
    <property type="match status" value="1"/>
</dbReference>
<accession>A0AAJ5JMQ3</accession>
<evidence type="ECO:0000256" key="4">
    <source>
        <dbReference type="ARBA" id="ARBA00022741"/>
    </source>
</evidence>
<dbReference type="Proteomes" id="UP000297725">
    <property type="component" value="Unassembled WGS sequence"/>
</dbReference>
<sequence>MTYILGLTGGIATGKSTVSQMFSQKNIPIIDADLIAREVVEPGTTGLEQVVAIFGQEMLNEEGSLNRKKLGELVFSEEQALEKLNAILGKEIRRVILERIEERRSEEHLMMVVDIPLLYENGYETLMDAVMVVYLPVDVQRERLMQRDKLNKQQANERLSSQWSIERKKERADFIIDNTGTIFETQKQVDNWLQKKYKSL</sequence>
<dbReference type="HAMAP" id="MF_00376">
    <property type="entry name" value="Dephospho_CoA_kinase"/>
    <property type="match status" value="1"/>
</dbReference>
<dbReference type="PROSITE" id="PS51219">
    <property type="entry name" value="DPCK"/>
    <property type="match status" value="1"/>
</dbReference>
<evidence type="ECO:0000313" key="13">
    <source>
        <dbReference type="Proteomes" id="UP000297725"/>
    </source>
</evidence>
<comment type="catalytic activity">
    <reaction evidence="8">
        <text>3'-dephospho-CoA + ATP = ADP + CoA + H(+)</text>
        <dbReference type="Rhea" id="RHEA:18245"/>
        <dbReference type="ChEBI" id="CHEBI:15378"/>
        <dbReference type="ChEBI" id="CHEBI:30616"/>
        <dbReference type="ChEBI" id="CHEBI:57287"/>
        <dbReference type="ChEBI" id="CHEBI:57328"/>
        <dbReference type="ChEBI" id="CHEBI:456216"/>
        <dbReference type="EC" id="2.7.1.24"/>
    </reaction>
</comment>
<evidence type="ECO:0000313" key="12">
    <source>
        <dbReference type="Proteomes" id="UP000296883"/>
    </source>
</evidence>
<name>A0AAJ5JMQ3_9ENTE</name>
<evidence type="ECO:0000256" key="9">
    <source>
        <dbReference type="NCBIfam" id="TIGR00152"/>
    </source>
</evidence>
<proteinExistence type="inferred from homology"/>
<keyword evidence="5 8" id="KW-0418">Kinase</keyword>
<keyword evidence="6 8" id="KW-0067">ATP-binding</keyword>
<dbReference type="InterPro" id="IPR027417">
    <property type="entry name" value="P-loop_NTPase"/>
</dbReference>
<dbReference type="RefSeq" id="WP_135253741.1">
    <property type="nucleotide sequence ID" value="NZ_CP038865.1"/>
</dbReference>
<dbReference type="EMBL" id="SRHU01000008">
    <property type="protein sequence ID" value="TFZ42860.1"/>
    <property type="molecule type" value="Genomic_DNA"/>
</dbReference>
<dbReference type="AlphaFoldDB" id="A0AAJ5JMQ3"/>
<dbReference type="PANTHER" id="PTHR10695">
    <property type="entry name" value="DEPHOSPHO-COA KINASE-RELATED"/>
    <property type="match status" value="1"/>
</dbReference>
<dbReference type="Pfam" id="PF01121">
    <property type="entry name" value="CoaE"/>
    <property type="match status" value="1"/>
</dbReference>
<protein>
    <recommendedName>
        <fullName evidence="8 9">Dephospho-CoA kinase</fullName>
        <ecNumber evidence="8 9">2.7.1.24</ecNumber>
    </recommendedName>
    <alternativeName>
        <fullName evidence="8">Dephosphocoenzyme A kinase</fullName>
    </alternativeName>
</protein>
<dbReference type="Gene3D" id="3.40.50.300">
    <property type="entry name" value="P-loop containing nucleotide triphosphate hydrolases"/>
    <property type="match status" value="1"/>
</dbReference>
<evidence type="ECO:0000256" key="7">
    <source>
        <dbReference type="ARBA" id="ARBA00022993"/>
    </source>
</evidence>
<organism evidence="11 13">
    <name type="scientific">Vagococcus xieshaowenii</name>
    <dbReference type="NCBI Taxonomy" id="2562451"/>
    <lineage>
        <taxon>Bacteria</taxon>
        <taxon>Bacillati</taxon>
        <taxon>Bacillota</taxon>
        <taxon>Bacilli</taxon>
        <taxon>Lactobacillales</taxon>
        <taxon>Enterococcaceae</taxon>
        <taxon>Vagococcus</taxon>
    </lineage>
</organism>
<dbReference type="SUPFAM" id="SSF52540">
    <property type="entry name" value="P-loop containing nucleoside triphosphate hydrolases"/>
    <property type="match status" value="1"/>
</dbReference>